<dbReference type="PANTHER" id="PTHR10306">
    <property type="entry name" value="SYNAPTOPHYSIN"/>
    <property type="match status" value="1"/>
</dbReference>
<evidence type="ECO:0000256" key="3">
    <source>
        <dbReference type="ARBA" id="ARBA00022737"/>
    </source>
</evidence>
<dbReference type="GO" id="GO:0048786">
    <property type="term" value="C:presynaptic active zone"/>
    <property type="evidence" value="ECO:0007669"/>
    <property type="project" value="TreeGrafter"/>
</dbReference>
<protein>
    <recommendedName>
        <fullName evidence="5">Synaptophysin</fullName>
    </recommendedName>
</protein>
<keyword evidence="2" id="KW-0597">Phosphoprotein</keyword>
<name>A0A452TN59_URSMA</name>
<evidence type="ECO:0000256" key="1">
    <source>
        <dbReference type="ARBA" id="ARBA00004127"/>
    </source>
</evidence>
<dbReference type="GO" id="GO:0048168">
    <property type="term" value="P:regulation of neuronal synaptic plasticity"/>
    <property type="evidence" value="ECO:0007669"/>
    <property type="project" value="TreeGrafter"/>
</dbReference>
<keyword evidence="3" id="KW-0677">Repeat</keyword>
<proteinExistence type="predicted"/>
<reference evidence="4" key="1">
    <citation type="submission" date="2019-03" db="UniProtKB">
        <authorList>
            <consortium name="Ensembl"/>
        </authorList>
    </citation>
    <scope>IDENTIFICATION</scope>
</reference>
<dbReference type="GO" id="GO:0030672">
    <property type="term" value="C:synaptic vesicle membrane"/>
    <property type="evidence" value="ECO:0007669"/>
    <property type="project" value="TreeGrafter"/>
</dbReference>
<dbReference type="InterPro" id="IPR001285">
    <property type="entry name" value="Synaptophysin/porin"/>
</dbReference>
<sequence>FLLLAPLVVILVAGGQFRVVKEPLGFVKVLQWVFAIFAFATCGSYTGELRLSVECANKSESDLSIEVEFEYPFRCAPHPNPPRGSQERGWGGLGLANTTSPVAPVQPPPQETTLAQVTAHAPSTYLVPGTALDI</sequence>
<dbReference type="AlphaFoldDB" id="A0A452TN59"/>
<dbReference type="PANTHER" id="PTHR10306:SF10">
    <property type="entry name" value="SYNAPTOPHYSIN"/>
    <property type="match status" value="1"/>
</dbReference>
<dbReference type="Ensembl" id="ENSUMAT00000011172.1">
    <property type="protein sequence ID" value="ENSUMAP00000009342.1"/>
    <property type="gene ID" value="ENSUMAG00000007052.1"/>
</dbReference>
<evidence type="ECO:0000256" key="2">
    <source>
        <dbReference type="ARBA" id="ARBA00022553"/>
    </source>
</evidence>
<evidence type="ECO:0008006" key="5">
    <source>
        <dbReference type="Google" id="ProtNLM"/>
    </source>
</evidence>
<evidence type="ECO:0000313" key="4">
    <source>
        <dbReference type="Ensembl" id="ENSUMAP00000009342"/>
    </source>
</evidence>
<dbReference type="GeneTree" id="ENSGT01030000234637"/>
<dbReference type="PRINTS" id="PR00220">
    <property type="entry name" value="SYNAPTOPHYSN"/>
</dbReference>
<organism evidence="4">
    <name type="scientific">Ursus maritimus</name>
    <name type="common">Polar bear</name>
    <name type="synonym">Thalarctos maritimus</name>
    <dbReference type="NCBI Taxonomy" id="29073"/>
    <lineage>
        <taxon>Eukaryota</taxon>
        <taxon>Metazoa</taxon>
        <taxon>Chordata</taxon>
        <taxon>Craniata</taxon>
        <taxon>Vertebrata</taxon>
        <taxon>Euteleostomi</taxon>
        <taxon>Mammalia</taxon>
        <taxon>Eutheria</taxon>
        <taxon>Laurasiatheria</taxon>
        <taxon>Carnivora</taxon>
        <taxon>Caniformia</taxon>
        <taxon>Ursidae</taxon>
        <taxon>Ursus</taxon>
    </lineage>
</organism>
<comment type="subcellular location">
    <subcellularLocation>
        <location evidence="1">Endomembrane system</location>
        <topology evidence="1">Multi-pass membrane protein</topology>
    </subcellularLocation>
</comment>
<accession>A0A452TN59</accession>